<evidence type="ECO:0000313" key="2">
    <source>
        <dbReference type="Proteomes" id="UP001066276"/>
    </source>
</evidence>
<keyword evidence="2" id="KW-1185">Reference proteome</keyword>
<dbReference type="Proteomes" id="UP001066276">
    <property type="component" value="Chromosome 1_2"/>
</dbReference>
<feature type="non-terminal residue" evidence="1">
    <location>
        <position position="1"/>
    </location>
</feature>
<accession>A0AAV7VYI9</accession>
<dbReference type="EMBL" id="JANPWB010000002">
    <property type="protein sequence ID" value="KAJ1205352.1"/>
    <property type="molecule type" value="Genomic_DNA"/>
</dbReference>
<feature type="non-terminal residue" evidence="1">
    <location>
        <position position="86"/>
    </location>
</feature>
<reference evidence="1" key="1">
    <citation type="journal article" date="2022" name="bioRxiv">
        <title>Sequencing and chromosome-scale assembly of the giantPleurodeles waltlgenome.</title>
        <authorList>
            <person name="Brown T."/>
            <person name="Elewa A."/>
            <person name="Iarovenko S."/>
            <person name="Subramanian E."/>
            <person name="Araus A.J."/>
            <person name="Petzold A."/>
            <person name="Susuki M."/>
            <person name="Suzuki K.-i.T."/>
            <person name="Hayashi T."/>
            <person name="Toyoda A."/>
            <person name="Oliveira C."/>
            <person name="Osipova E."/>
            <person name="Leigh N.D."/>
            <person name="Simon A."/>
            <person name="Yun M.H."/>
        </authorList>
    </citation>
    <scope>NUCLEOTIDE SEQUENCE</scope>
    <source>
        <strain evidence="1">20211129_DDA</strain>
        <tissue evidence="1">Liver</tissue>
    </source>
</reference>
<organism evidence="1 2">
    <name type="scientific">Pleurodeles waltl</name>
    <name type="common">Iberian ribbed newt</name>
    <dbReference type="NCBI Taxonomy" id="8319"/>
    <lineage>
        <taxon>Eukaryota</taxon>
        <taxon>Metazoa</taxon>
        <taxon>Chordata</taxon>
        <taxon>Craniata</taxon>
        <taxon>Vertebrata</taxon>
        <taxon>Euteleostomi</taxon>
        <taxon>Amphibia</taxon>
        <taxon>Batrachia</taxon>
        <taxon>Caudata</taxon>
        <taxon>Salamandroidea</taxon>
        <taxon>Salamandridae</taxon>
        <taxon>Pleurodelinae</taxon>
        <taxon>Pleurodeles</taxon>
    </lineage>
</organism>
<protein>
    <submittedName>
        <fullName evidence="1">Uncharacterized protein</fullName>
    </submittedName>
</protein>
<sequence>GPVFQVIVFSSRPLCRSRWEHKVDADSRGGSVWSVRLFKHCCTLRCRASTFHHMTRRWAFGPSLKTGSVSSARSTLHLSITARLCC</sequence>
<dbReference type="AlphaFoldDB" id="A0AAV7VYI9"/>
<name>A0AAV7VYI9_PLEWA</name>
<proteinExistence type="predicted"/>
<comment type="caution">
    <text evidence="1">The sequence shown here is derived from an EMBL/GenBank/DDBJ whole genome shotgun (WGS) entry which is preliminary data.</text>
</comment>
<evidence type="ECO:0000313" key="1">
    <source>
        <dbReference type="EMBL" id="KAJ1205352.1"/>
    </source>
</evidence>
<gene>
    <name evidence="1" type="ORF">NDU88_000787</name>
</gene>